<feature type="compositionally biased region" description="Polar residues" evidence="1">
    <location>
        <begin position="71"/>
        <end position="91"/>
    </location>
</feature>
<reference evidence="3" key="2">
    <citation type="submission" date="2015-01" db="EMBL/GenBank/DDBJ databases">
        <title>Evolutionary Origins and Diversification of the Mycorrhizal Mutualists.</title>
        <authorList>
            <consortium name="DOE Joint Genome Institute"/>
            <consortium name="Mycorrhizal Genomics Consortium"/>
            <person name="Kohler A."/>
            <person name="Kuo A."/>
            <person name="Nagy L.G."/>
            <person name="Floudas D."/>
            <person name="Copeland A."/>
            <person name="Barry K.W."/>
            <person name="Cichocki N."/>
            <person name="Veneault-Fourrey C."/>
            <person name="LaButti K."/>
            <person name="Lindquist E.A."/>
            <person name="Lipzen A."/>
            <person name="Lundell T."/>
            <person name="Morin E."/>
            <person name="Murat C."/>
            <person name="Riley R."/>
            <person name="Ohm R."/>
            <person name="Sun H."/>
            <person name="Tunlid A."/>
            <person name="Henrissat B."/>
            <person name="Grigoriev I.V."/>
            <person name="Hibbett D.S."/>
            <person name="Martin F."/>
        </authorList>
    </citation>
    <scope>NUCLEOTIDE SEQUENCE [LARGE SCALE GENOMIC DNA]</scope>
    <source>
        <strain evidence="3">h7</strain>
    </source>
</reference>
<evidence type="ECO:0000256" key="1">
    <source>
        <dbReference type="SAM" id="MobiDB-lite"/>
    </source>
</evidence>
<dbReference type="OrthoDB" id="3031270at2759"/>
<feature type="region of interest" description="Disordered" evidence="1">
    <location>
        <begin position="42"/>
        <end position="108"/>
    </location>
</feature>
<dbReference type="HOGENOM" id="CLU_966627_0_0_1"/>
<sequence>MPPSASKTRSGKNYSIFQNAVPFHCPGSFNFVSLLQEATEKELASEDFDDHSETLHEGRDNQPALPASETPFLSSLSPPRTPTASESSHSLHTPYRLKRTSKDPQTLDNARRKCKRAMKIAQSGHQACPSTVKKVVQASTPASVSADFAKFPAAAGAYQAKFSQPKVPRLLAADVPHSAASLSTQGFRYLPWNGIRPFFDKAGRLIALLGGRPKDPTYLSSTNAVFDLMMQEGLEANFHPKLQRHRRGHFAALNIGVSHGKGTHHPINLDNHEHAEMVARLLASKHVQ</sequence>
<name>A0A0C2Y296_HEBCY</name>
<organism evidence="2 3">
    <name type="scientific">Hebeloma cylindrosporum</name>
    <dbReference type="NCBI Taxonomy" id="76867"/>
    <lineage>
        <taxon>Eukaryota</taxon>
        <taxon>Fungi</taxon>
        <taxon>Dikarya</taxon>
        <taxon>Basidiomycota</taxon>
        <taxon>Agaricomycotina</taxon>
        <taxon>Agaricomycetes</taxon>
        <taxon>Agaricomycetidae</taxon>
        <taxon>Agaricales</taxon>
        <taxon>Agaricineae</taxon>
        <taxon>Hymenogastraceae</taxon>
        <taxon>Hebeloma</taxon>
    </lineage>
</organism>
<proteinExistence type="predicted"/>
<dbReference type="STRING" id="686832.A0A0C2Y296"/>
<gene>
    <name evidence="2" type="ORF">M413DRAFT_32678</name>
</gene>
<dbReference type="Proteomes" id="UP000053424">
    <property type="component" value="Unassembled WGS sequence"/>
</dbReference>
<evidence type="ECO:0000313" key="2">
    <source>
        <dbReference type="EMBL" id="KIM35212.1"/>
    </source>
</evidence>
<protein>
    <submittedName>
        <fullName evidence="2">Uncharacterized protein</fullName>
    </submittedName>
</protein>
<dbReference type="EMBL" id="KN831827">
    <property type="protein sequence ID" value="KIM35212.1"/>
    <property type="molecule type" value="Genomic_DNA"/>
</dbReference>
<accession>A0A0C2Y296</accession>
<feature type="compositionally biased region" description="Basic and acidic residues" evidence="1">
    <location>
        <begin position="51"/>
        <end position="60"/>
    </location>
</feature>
<evidence type="ECO:0000313" key="3">
    <source>
        <dbReference type="Proteomes" id="UP000053424"/>
    </source>
</evidence>
<reference evidence="2 3" key="1">
    <citation type="submission" date="2014-04" db="EMBL/GenBank/DDBJ databases">
        <authorList>
            <consortium name="DOE Joint Genome Institute"/>
            <person name="Kuo A."/>
            <person name="Gay G."/>
            <person name="Dore J."/>
            <person name="Kohler A."/>
            <person name="Nagy L.G."/>
            <person name="Floudas D."/>
            <person name="Copeland A."/>
            <person name="Barry K.W."/>
            <person name="Cichocki N."/>
            <person name="Veneault-Fourrey C."/>
            <person name="LaButti K."/>
            <person name="Lindquist E.A."/>
            <person name="Lipzen A."/>
            <person name="Lundell T."/>
            <person name="Morin E."/>
            <person name="Murat C."/>
            <person name="Sun H."/>
            <person name="Tunlid A."/>
            <person name="Henrissat B."/>
            <person name="Grigoriev I.V."/>
            <person name="Hibbett D.S."/>
            <person name="Martin F."/>
            <person name="Nordberg H.P."/>
            <person name="Cantor M.N."/>
            <person name="Hua S.X."/>
        </authorList>
    </citation>
    <scope>NUCLEOTIDE SEQUENCE [LARGE SCALE GENOMIC DNA]</scope>
    <source>
        <strain evidence="3">h7</strain>
    </source>
</reference>
<dbReference type="AlphaFoldDB" id="A0A0C2Y296"/>
<keyword evidence="3" id="KW-1185">Reference proteome</keyword>